<keyword evidence="6" id="KW-0479">Metal-binding</keyword>
<evidence type="ECO:0000256" key="4">
    <source>
        <dbReference type="ARBA" id="ARBA00021721"/>
    </source>
</evidence>
<evidence type="ECO:0000256" key="8">
    <source>
        <dbReference type="ARBA" id="ARBA00022837"/>
    </source>
</evidence>
<proteinExistence type="predicted"/>
<dbReference type="CDD" id="cd04704">
    <property type="entry name" value="PLA2_bee_venom_like"/>
    <property type="match status" value="1"/>
</dbReference>
<evidence type="ECO:0000256" key="12">
    <source>
        <dbReference type="ARBA" id="ARBA00029903"/>
    </source>
</evidence>
<evidence type="ECO:0000256" key="5">
    <source>
        <dbReference type="ARBA" id="ARBA00022525"/>
    </source>
</evidence>
<dbReference type="RefSeq" id="XP_015592725.1">
    <property type="nucleotide sequence ID" value="XM_015737239.2"/>
</dbReference>
<dbReference type="PANTHER" id="PTHR12253">
    <property type="entry name" value="RH14732P"/>
    <property type="match status" value="1"/>
</dbReference>
<evidence type="ECO:0000256" key="10">
    <source>
        <dbReference type="ARBA" id="ARBA00023098"/>
    </source>
</evidence>
<keyword evidence="11" id="KW-1015">Disulfide bond</keyword>
<dbReference type="EC" id="3.1.1.4" evidence="3"/>
<dbReference type="KEGG" id="ccin:107266601"/>
<dbReference type="Gene3D" id="1.20.90.10">
    <property type="entry name" value="Phospholipase A2 domain"/>
    <property type="match status" value="1"/>
</dbReference>
<evidence type="ECO:0000313" key="16">
    <source>
        <dbReference type="RefSeq" id="XP_015592725.1"/>
    </source>
</evidence>
<evidence type="ECO:0000256" key="1">
    <source>
        <dbReference type="ARBA" id="ARBA00001913"/>
    </source>
</evidence>
<evidence type="ECO:0000256" key="11">
    <source>
        <dbReference type="ARBA" id="ARBA00023157"/>
    </source>
</evidence>
<feature type="domain" description="Phospholipase A2-like central" evidence="14">
    <location>
        <begin position="144"/>
        <end position="239"/>
    </location>
</feature>
<keyword evidence="9" id="KW-0442">Lipid degradation</keyword>
<dbReference type="InterPro" id="IPR036444">
    <property type="entry name" value="PLipase_A2_dom_sf"/>
</dbReference>
<keyword evidence="13" id="KW-0732">Signal</keyword>
<dbReference type="PROSITE" id="PS00118">
    <property type="entry name" value="PA2_HIS"/>
    <property type="match status" value="1"/>
</dbReference>
<protein>
    <recommendedName>
        <fullName evidence="4">Phospholipase A2</fullName>
        <ecNumber evidence="3">3.1.1.4</ecNumber>
    </recommendedName>
    <alternativeName>
        <fullName evidence="12">Phosphatidylcholine 2-acylhydrolase</fullName>
    </alternativeName>
</protein>
<dbReference type="GO" id="GO:0004623">
    <property type="term" value="F:phospholipase A2 activity"/>
    <property type="evidence" value="ECO:0007669"/>
    <property type="project" value="UniProtKB-EC"/>
</dbReference>
<dbReference type="GO" id="GO:0005576">
    <property type="term" value="C:extracellular region"/>
    <property type="evidence" value="ECO:0007669"/>
    <property type="project" value="UniProtKB-SubCell"/>
</dbReference>
<dbReference type="GO" id="GO:0050482">
    <property type="term" value="P:arachidonate secretion"/>
    <property type="evidence" value="ECO:0007669"/>
    <property type="project" value="InterPro"/>
</dbReference>
<feature type="signal peptide" evidence="13">
    <location>
        <begin position="1"/>
        <end position="20"/>
    </location>
</feature>
<evidence type="ECO:0000256" key="13">
    <source>
        <dbReference type="SAM" id="SignalP"/>
    </source>
</evidence>
<dbReference type="SUPFAM" id="SSF48619">
    <property type="entry name" value="Phospholipase A2, PLA2"/>
    <property type="match status" value="1"/>
</dbReference>
<keyword evidence="15" id="KW-1185">Reference proteome</keyword>
<dbReference type="InterPro" id="IPR016090">
    <property type="entry name" value="PLA2-like_dom"/>
</dbReference>
<dbReference type="AlphaFoldDB" id="A0AAJ7FHZ6"/>
<keyword evidence="7" id="KW-0378">Hydrolase</keyword>
<reference evidence="16 17" key="1">
    <citation type="submission" date="2025-04" db="UniProtKB">
        <authorList>
            <consortium name="RefSeq"/>
        </authorList>
    </citation>
    <scope>IDENTIFICATION</scope>
</reference>
<evidence type="ECO:0000313" key="17">
    <source>
        <dbReference type="RefSeq" id="XP_024939673.1"/>
    </source>
</evidence>
<evidence type="ECO:0000313" key="15">
    <source>
        <dbReference type="Proteomes" id="UP000694920"/>
    </source>
</evidence>
<sequence>MTSFEVTLFFVLCASSFSLQQPTFFKSTYKGLNRINPRAALSTSGEMLAVYYHDQTVAVVELGMNNELHNCELVEVYEPHEAIEVLKNLSSEVQPQQVSFQEMMKLMRQCDILDKMQGENSHTLSTIPKGNGDGINPLSLLSGIIPGTKWCGTGDIAENYHDLGEEASIDRCCRSHDLCPVKVRAQRMRYNLTNYSLYTKSHCNCDDLLYKCLKAASHPSGNVMGRIYFNLVKVPCIEDEGTKKRFTSVKMYY</sequence>
<keyword evidence="8" id="KW-0106">Calcium</keyword>
<name>A0AAJ7FHZ6_CEPCN</name>
<dbReference type="GO" id="GO:0016042">
    <property type="term" value="P:lipid catabolic process"/>
    <property type="evidence" value="ECO:0007669"/>
    <property type="project" value="UniProtKB-KW"/>
</dbReference>
<dbReference type="Pfam" id="PF05826">
    <property type="entry name" value="Phospholip_A2_2"/>
    <property type="match status" value="1"/>
</dbReference>
<dbReference type="FunFam" id="1.20.90.10:FF:000002">
    <property type="entry name" value="Phospholipase A2 group III"/>
    <property type="match status" value="1"/>
</dbReference>
<evidence type="ECO:0000256" key="7">
    <source>
        <dbReference type="ARBA" id="ARBA00022801"/>
    </source>
</evidence>
<comment type="subcellular location">
    <subcellularLocation>
        <location evidence="2">Secreted</location>
    </subcellularLocation>
</comment>
<dbReference type="GeneID" id="107266601"/>
<dbReference type="Proteomes" id="UP000694920">
    <property type="component" value="Unplaced"/>
</dbReference>
<gene>
    <name evidence="16 17" type="primary">LOC107266601</name>
</gene>
<evidence type="ECO:0000256" key="3">
    <source>
        <dbReference type="ARBA" id="ARBA00013278"/>
    </source>
</evidence>
<evidence type="ECO:0000256" key="2">
    <source>
        <dbReference type="ARBA" id="ARBA00004613"/>
    </source>
</evidence>
<dbReference type="RefSeq" id="XP_024939673.1">
    <property type="nucleotide sequence ID" value="XM_025083905.1"/>
</dbReference>
<keyword evidence="5" id="KW-0964">Secreted</keyword>
<accession>A0AAJ7FHZ6</accession>
<evidence type="ECO:0000259" key="14">
    <source>
        <dbReference type="Pfam" id="PF05826"/>
    </source>
</evidence>
<feature type="chain" id="PRO_5044708821" description="Phospholipase A2" evidence="13">
    <location>
        <begin position="21"/>
        <end position="253"/>
    </location>
</feature>
<dbReference type="GO" id="GO:0046872">
    <property type="term" value="F:metal ion binding"/>
    <property type="evidence" value="ECO:0007669"/>
    <property type="project" value="UniProtKB-KW"/>
</dbReference>
<dbReference type="GO" id="GO:0006644">
    <property type="term" value="P:phospholipid metabolic process"/>
    <property type="evidence" value="ECO:0007669"/>
    <property type="project" value="InterPro"/>
</dbReference>
<evidence type="ECO:0000256" key="9">
    <source>
        <dbReference type="ARBA" id="ARBA00022963"/>
    </source>
</evidence>
<evidence type="ECO:0000256" key="6">
    <source>
        <dbReference type="ARBA" id="ARBA00022723"/>
    </source>
</evidence>
<dbReference type="InterPro" id="IPR033113">
    <property type="entry name" value="PLA2_histidine"/>
</dbReference>
<comment type="cofactor">
    <cofactor evidence="1">
        <name>Ca(2+)</name>
        <dbReference type="ChEBI" id="CHEBI:29108"/>
    </cofactor>
</comment>
<keyword evidence="10" id="KW-0443">Lipid metabolism</keyword>
<organism evidence="15 16">
    <name type="scientific">Cephus cinctus</name>
    <name type="common">Wheat stem sawfly</name>
    <dbReference type="NCBI Taxonomy" id="211228"/>
    <lineage>
        <taxon>Eukaryota</taxon>
        <taxon>Metazoa</taxon>
        <taxon>Ecdysozoa</taxon>
        <taxon>Arthropoda</taxon>
        <taxon>Hexapoda</taxon>
        <taxon>Insecta</taxon>
        <taxon>Pterygota</taxon>
        <taxon>Neoptera</taxon>
        <taxon>Endopterygota</taxon>
        <taxon>Hymenoptera</taxon>
        <taxon>Cephoidea</taxon>
        <taxon>Cephidae</taxon>
        <taxon>Cephus</taxon>
    </lineage>
</organism>